<gene>
    <name evidence="2" type="ORF">Cjap.mt.13</name>
</gene>
<accession>A0A0E3DAX4</accession>
<geneLocation type="mitochondrion" evidence="2"/>
<dbReference type="AlphaFoldDB" id="A0A0E3DAX4"/>
<organism evidence="2">
    <name type="scientific">Ceramothamnion japonicum</name>
    <name type="common">Red alga</name>
    <name type="synonym">Ceramium japonicum</name>
    <dbReference type="NCBI Taxonomy" id="218448"/>
    <lineage>
        <taxon>Eukaryota</taxon>
        <taxon>Rhodophyta</taxon>
        <taxon>Florideophyceae</taxon>
        <taxon>Rhodymeniophycidae</taxon>
        <taxon>Ceramiales</taxon>
        <taxon>Ceramiaceae</taxon>
        <taxon>Ceramothamnion</taxon>
    </lineage>
</organism>
<keyword evidence="1" id="KW-0732">Signal</keyword>
<proteinExistence type="predicted"/>
<evidence type="ECO:0000313" key="2">
    <source>
        <dbReference type="EMBL" id="AHX02428.1"/>
    </source>
</evidence>
<feature type="signal peptide" evidence="1">
    <location>
        <begin position="1"/>
        <end position="22"/>
    </location>
</feature>
<protein>
    <submittedName>
        <fullName evidence="2">Uncharacterized protein</fullName>
    </submittedName>
</protein>
<sequence length="51" mass="6150">MFWATQITILKLILWLPQHILFRNGTFYHFLPFYVASPINLEVSLQCLHQF</sequence>
<feature type="chain" id="PRO_5002410193" evidence="1">
    <location>
        <begin position="23"/>
        <end position="51"/>
    </location>
</feature>
<evidence type="ECO:0000256" key="1">
    <source>
        <dbReference type="SAM" id="SignalP"/>
    </source>
</evidence>
<name>A0A0E3DAX4_CERJP</name>
<reference evidence="2" key="1">
    <citation type="submission" date="2014-02" db="EMBL/GenBank/DDBJ databases">
        <title>Complete mitochondrion genomes reveal florideophycean red algal diversity.</title>
        <authorList>
            <person name="Yang E.C."/>
            <person name="Yoon H.S."/>
        </authorList>
    </citation>
    <scope>NUCLEOTIDE SEQUENCE</scope>
</reference>
<keyword evidence="2" id="KW-0496">Mitochondrion</keyword>
<dbReference type="EMBL" id="KJ398159">
    <property type="protein sequence ID" value="AHX02428.1"/>
    <property type="molecule type" value="Genomic_DNA"/>
</dbReference>